<proteinExistence type="predicted"/>
<dbReference type="Proteomes" id="UP000319375">
    <property type="component" value="Unassembled WGS sequence"/>
</dbReference>
<dbReference type="RefSeq" id="WP_146486567.1">
    <property type="nucleotide sequence ID" value="NZ_VIGX01000003.1"/>
</dbReference>
<sequence>MNEPLKVELINSANWWLPWLPVLGSVIAAVVALRIAATSAKRKASQLQVEKATEAIALLALMEARFRGTYARLTTEIPATAEARKSTREAVSDYNRRWGQSVELAWAQAYAFLQDDLYKQFVSCHKQATAVLTAMTGLEDTLAEDPRGDYATARQNLRDAVNKHWAGVYNFLNAVRTVANTKSGLKRAEIPTPEPPELTEDLPPSDALAEPEPPSDE</sequence>
<evidence type="ECO:0000256" key="1">
    <source>
        <dbReference type="SAM" id="MobiDB-lite"/>
    </source>
</evidence>
<name>A0A5C5S2A8_9ACTN</name>
<evidence type="ECO:0000256" key="2">
    <source>
        <dbReference type="SAM" id="Phobius"/>
    </source>
</evidence>
<dbReference type="AlphaFoldDB" id="A0A5C5S2A8"/>
<keyword evidence="2" id="KW-0812">Transmembrane</keyword>
<gene>
    <name evidence="3" type="ORF">FK530_08430</name>
</gene>
<feature type="transmembrane region" description="Helical" evidence="2">
    <location>
        <begin position="15"/>
        <end position="37"/>
    </location>
</feature>
<feature type="region of interest" description="Disordered" evidence="1">
    <location>
        <begin position="183"/>
        <end position="217"/>
    </location>
</feature>
<organism evidence="3 4">
    <name type="scientific">Tsukamurella conjunctivitidis</name>
    <dbReference type="NCBI Taxonomy" id="2592068"/>
    <lineage>
        <taxon>Bacteria</taxon>
        <taxon>Bacillati</taxon>
        <taxon>Actinomycetota</taxon>
        <taxon>Actinomycetes</taxon>
        <taxon>Mycobacteriales</taxon>
        <taxon>Tsukamurellaceae</taxon>
        <taxon>Tsukamurella</taxon>
    </lineage>
</organism>
<keyword evidence="2" id="KW-1133">Transmembrane helix</keyword>
<comment type="caution">
    <text evidence="3">The sequence shown here is derived from an EMBL/GenBank/DDBJ whole genome shotgun (WGS) entry which is preliminary data.</text>
</comment>
<keyword evidence="4" id="KW-1185">Reference proteome</keyword>
<evidence type="ECO:0000313" key="4">
    <source>
        <dbReference type="Proteomes" id="UP000319375"/>
    </source>
</evidence>
<reference evidence="3 4" key="1">
    <citation type="submission" date="2019-06" db="EMBL/GenBank/DDBJ databases">
        <title>Tsukamurella conjunctivitidis sp. nov., Tsukamurella assacharolytica sp. nov. and Tsukamurella sputae sp. nov. isolated from patients with conjunctivitis, bacteraemia (lymphoma) and respiratory infection (sputum) in Hong Kong.</title>
        <authorList>
            <person name="Teng J.L.L."/>
            <person name="Lee H.H."/>
            <person name="Fong J.Y.H."/>
            <person name="Fok K.M.N."/>
            <person name="Lau S.K.P."/>
            <person name="Woo P.C.Y."/>
        </authorList>
    </citation>
    <scope>NUCLEOTIDE SEQUENCE [LARGE SCALE GENOMIC DNA]</scope>
    <source>
        <strain evidence="3 4">HKU72</strain>
    </source>
</reference>
<evidence type="ECO:0000313" key="3">
    <source>
        <dbReference type="EMBL" id="TWS29537.1"/>
    </source>
</evidence>
<dbReference type="EMBL" id="VIGX01000003">
    <property type="protein sequence ID" value="TWS29537.1"/>
    <property type="molecule type" value="Genomic_DNA"/>
</dbReference>
<keyword evidence="2" id="KW-0472">Membrane</keyword>
<protein>
    <submittedName>
        <fullName evidence="3">Uncharacterized protein</fullName>
    </submittedName>
</protein>
<accession>A0A5C5S2A8</accession>